<feature type="region of interest" description="Disordered" evidence="1">
    <location>
        <begin position="460"/>
        <end position="519"/>
    </location>
</feature>
<feature type="compositionally biased region" description="Polar residues" evidence="1">
    <location>
        <begin position="255"/>
        <end position="265"/>
    </location>
</feature>
<feature type="region of interest" description="Disordered" evidence="1">
    <location>
        <begin position="320"/>
        <end position="347"/>
    </location>
</feature>
<gene>
    <name evidence="3" type="ORF">SNAT2548_LOCUS29000</name>
</gene>
<organism evidence="3 4">
    <name type="scientific">Symbiodinium natans</name>
    <dbReference type="NCBI Taxonomy" id="878477"/>
    <lineage>
        <taxon>Eukaryota</taxon>
        <taxon>Sar</taxon>
        <taxon>Alveolata</taxon>
        <taxon>Dinophyceae</taxon>
        <taxon>Suessiales</taxon>
        <taxon>Symbiodiniaceae</taxon>
        <taxon>Symbiodinium</taxon>
    </lineage>
</organism>
<feature type="compositionally biased region" description="Basic and acidic residues" evidence="1">
    <location>
        <begin position="224"/>
        <end position="241"/>
    </location>
</feature>
<keyword evidence="4" id="KW-1185">Reference proteome</keyword>
<proteinExistence type="predicted"/>
<sequence>MSTFECPLNATNVPYVEWSPDDGTWTAPIVISLVFLPIHFALWCCASEKLGQDLLEQCKNSVLKDTVCKAYEVNSVTTALVMTTIAGMFVEGHELDPQYFCLHPDFRMHLRQTYIVICMYCIFLCILCVMLCALNYFYLSAMTDKDVYNYLMYDPRGKSTVGEALIFLMESYFLFAVAICIWVGTSYGAIHWILTILMMMFTTLVILRNWMSLSHYQPYKAEVGETESRAPSEDATVDKQRRGTKTSLPDAPATPVTTLQWQQGVKNDKYGSPSRNSVYSVRNGSPNGLKDSLHHQDSGSSAEAIASNRSVNFQDEAQVWDGSSTAPPRLSASHESRGGGCAPRSDAAQAPIRPMDEMESDLEICAACRSIVNDSGPFCCQCGQKRGEMPPVMYIEAQKVVQTLKGGRGSGSYVQPPHGTPRVMPAMGIPQMAMHVPQTVAMNPYNHMVHMMPTPQGSGYYVDQHPVVHQPPDHPVANPASRRGKSRPKRQAARGTQDSPEMATATAASPTGSQQDACQGPCQVALEVGTRRL</sequence>
<dbReference type="AlphaFoldDB" id="A0A812TE51"/>
<evidence type="ECO:0000313" key="3">
    <source>
        <dbReference type="EMBL" id="CAE7518189.1"/>
    </source>
</evidence>
<keyword evidence="2" id="KW-1133">Transmembrane helix</keyword>
<feature type="transmembrane region" description="Helical" evidence="2">
    <location>
        <begin position="160"/>
        <end position="184"/>
    </location>
</feature>
<dbReference type="Proteomes" id="UP000604046">
    <property type="component" value="Unassembled WGS sequence"/>
</dbReference>
<feature type="transmembrane region" description="Helical" evidence="2">
    <location>
        <begin position="190"/>
        <end position="210"/>
    </location>
</feature>
<feature type="compositionally biased region" description="Polar residues" evidence="1">
    <location>
        <begin position="273"/>
        <end position="286"/>
    </location>
</feature>
<keyword evidence="2" id="KW-0812">Transmembrane</keyword>
<feature type="compositionally biased region" description="Polar residues" evidence="1">
    <location>
        <begin position="506"/>
        <end position="517"/>
    </location>
</feature>
<evidence type="ECO:0000256" key="2">
    <source>
        <dbReference type="SAM" id="Phobius"/>
    </source>
</evidence>
<feature type="transmembrane region" description="Helical" evidence="2">
    <location>
        <begin position="25"/>
        <end position="46"/>
    </location>
</feature>
<comment type="caution">
    <text evidence="3">The sequence shown here is derived from an EMBL/GenBank/DDBJ whole genome shotgun (WGS) entry which is preliminary data.</text>
</comment>
<feature type="transmembrane region" description="Helical" evidence="2">
    <location>
        <begin position="114"/>
        <end position="139"/>
    </location>
</feature>
<feature type="region of interest" description="Disordered" evidence="1">
    <location>
        <begin position="224"/>
        <end position="303"/>
    </location>
</feature>
<protein>
    <submittedName>
        <fullName evidence="3">Uncharacterized protein</fullName>
    </submittedName>
</protein>
<evidence type="ECO:0000256" key="1">
    <source>
        <dbReference type="SAM" id="MobiDB-lite"/>
    </source>
</evidence>
<evidence type="ECO:0000313" key="4">
    <source>
        <dbReference type="Proteomes" id="UP000604046"/>
    </source>
</evidence>
<dbReference type="EMBL" id="CAJNDS010002540">
    <property type="protein sequence ID" value="CAE7518189.1"/>
    <property type="molecule type" value="Genomic_DNA"/>
</dbReference>
<keyword evidence="2" id="KW-0472">Membrane</keyword>
<accession>A0A812TE51</accession>
<reference evidence="3" key="1">
    <citation type="submission" date="2021-02" db="EMBL/GenBank/DDBJ databases">
        <authorList>
            <person name="Dougan E. K."/>
            <person name="Rhodes N."/>
            <person name="Thang M."/>
            <person name="Chan C."/>
        </authorList>
    </citation>
    <scope>NUCLEOTIDE SEQUENCE</scope>
</reference>
<name>A0A812TE51_9DINO</name>
<feature type="compositionally biased region" description="Basic residues" evidence="1">
    <location>
        <begin position="482"/>
        <end position="492"/>
    </location>
</feature>